<dbReference type="Proteomes" id="UP001228905">
    <property type="component" value="Unassembled WGS sequence"/>
</dbReference>
<reference evidence="3 4" key="1">
    <citation type="submission" date="2023-07" db="EMBL/GenBank/DDBJ databases">
        <title>Genomic Encyclopedia of Type Strains, Phase IV (KMG-IV): sequencing the most valuable type-strain genomes for metagenomic binning, comparative biology and taxonomic classification.</title>
        <authorList>
            <person name="Goeker M."/>
        </authorList>
    </citation>
    <scope>NUCLEOTIDE SEQUENCE [LARGE SCALE GENOMIC DNA]</scope>
    <source>
        <strain evidence="3 4">DSM 18695</strain>
    </source>
</reference>
<dbReference type="PROSITE" id="PS50293">
    <property type="entry name" value="TPR_REGION"/>
    <property type="match status" value="1"/>
</dbReference>
<sequence length="311" mass="32689">MVLKSRVWLAAAAVVALGAGSALASGGGGGGGGDMPSSTAPSYDPVVEYQKGIDALKAENWKLAERSFSHVTEVAPKAPEAWSMLGMARYRQNDFKGARKAFEKAVKLAPNDIVSLGLLGVTQAKIGDAVKAQATLADLKTRQATCADKCPEAATLKAAVSSVEQALAPAPVATPAASLTLPALPAFRPMDGDKLYLAAVSLINEGRYGDALASLDQASLVLGPHPDVLTYQGYSWRKLGQLDRAEDYYRQALAIAPDHRGATEYYGELKVVRGDLSGARAMLARLEKQCVYGCAEVDTLRRWIAAGGDPG</sequence>
<dbReference type="PANTHER" id="PTHR12558:SF13">
    <property type="entry name" value="CELL DIVISION CYCLE PROTEIN 27 HOMOLOG"/>
    <property type="match status" value="1"/>
</dbReference>
<evidence type="ECO:0000256" key="2">
    <source>
        <dbReference type="SAM" id="SignalP"/>
    </source>
</evidence>
<gene>
    <name evidence="3" type="ORF">QO010_002215</name>
</gene>
<feature type="repeat" description="TPR" evidence="1">
    <location>
        <begin position="79"/>
        <end position="112"/>
    </location>
</feature>
<feature type="chain" id="PRO_5046549636" evidence="2">
    <location>
        <begin position="25"/>
        <end position="311"/>
    </location>
</feature>
<name>A0ABU0IR39_9CAUL</name>
<dbReference type="PROSITE" id="PS50005">
    <property type="entry name" value="TPR"/>
    <property type="match status" value="2"/>
</dbReference>
<dbReference type="InterPro" id="IPR019734">
    <property type="entry name" value="TPR_rpt"/>
</dbReference>
<dbReference type="PANTHER" id="PTHR12558">
    <property type="entry name" value="CELL DIVISION CYCLE 16,23,27"/>
    <property type="match status" value="1"/>
</dbReference>
<dbReference type="Pfam" id="PF13432">
    <property type="entry name" value="TPR_16"/>
    <property type="match status" value="2"/>
</dbReference>
<feature type="signal peptide" evidence="2">
    <location>
        <begin position="1"/>
        <end position="24"/>
    </location>
</feature>
<proteinExistence type="predicted"/>
<comment type="caution">
    <text evidence="3">The sequence shown here is derived from an EMBL/GenBank/DDBJ whole genome shotgun (WGS) entry which is preliminary data.</text>
</comment>
<dbReference type="RefSeq" id="WP_307349113.1">
    <property type="nucleotide sequence ID" value="NZ_JAUSVS010000003.1"/>
</dbReference>
<dbReference type="SUPFAM" id="SSF48452">
    <property type="entry name" value="TPR-like"/>
    <property type="match status" value="1"/>
</dbReference>
<dbReference type="Gene3D" id="1.25.40.10">
    <property type="entry name" value="Tetratricopeptide repeat domain"/>
    <property type="match status" value="2"/>
</dbReference>
<organism evidence="3 4">
    <name type="scientific">Caulobacter ginsengisoli</name>
    <dbReference type="NCBI Taxonomy" id="400775"/>
    <lineage>
        <taxon>Bacteria</taxon>
        <taxon>Pseudomonadati</taxon>
        <taxon>Pseudomonadota</taxon>
        <taxon>Alphaproteobacteria</taxon>
        <taxon>Caulobacterales</taxon>
        <taxon>Caulobacteraceae</taxon>
        <taxon>Caulobacter</taxon>
    </lineage>
</organism>
<keyword evidence="1" id="KW-0802">TPR repeat</keyword>
<feature type="repeat" description="TPR" evidence="1">
    <location>
        <begin position="226"/>
        <end position="259"/>
    </location>
</feature>
<protein>
    <submittedName>
        <fullName evidence="3">Flp pilus assembly protein TadD</fullName>
    </submittedName>
</protein>
<dbReference type="SMART" id="SM00028">
    <property type="entry name" value="TPR"/>
    <property type="match status" value="4"/>
</dbReference>
<dbReference type="EMBL" id="JAUSVS010000003">
    <property type="protein sequence ID" value="MDQ0464434.1"/>
    <property type="molecule type" value="Genomic_DNA"/>
</dbReference>
<evidence type="ECO:0000256" key="1">
    <source>
        <dbReference type="PROSITE-ProRule" id="PRU00339"/>
    </source>
</evidence>
<keyword evidence="2" id="KW-0732">Signal</keyword>
<keyword evidence="4" id="KW-1185">Reference proteome</keyword>
<dbReference type="InterPro" id="IPR011990">
    <property type="entry name" value="TPR-like_helical_dom_sf"/>
</dbReference>
<evidence type="ECO:0000313" key="4">
    <source>
        <dbReference type="Proteomes" id="UP001228905"/>
    </source>
</evidence>
<evidence type="ECO:0000313" key="3">
    <source>
        <dbReference type="EMBL" id="MDQ0464434.1"/>
    </source>
</evidence>
<accession>A0ABU0IR39</accession>